<feature type="transmembrane region" description="Helical" evidence="2">
    <location>
        <begin position="147"/>
        <end position="167"/>
    </location>
</feature>
<reference evidence="3 4" key="1">
    <citation type="submission" date="2020-08" db="EMBL/GenBank/DDBJ databases">
        <title>The Agave Microbiome: Exploring the role of microbial communities in plant adaptations to desert environments.</title>
        <authorList>
            <person name="Partida-Martinez L.P."/>
        </authorList>
    </citation>
    <scope>NUCLEOTIDE SEQUENCE [LARGE SCALE GENOMIC DNA]</scope>
    <source>
        <strain evidence="3 4">AT2.18</strain>
    </source>
</reference>
<evidence type="ECO:0000313" key="4">
    <source>
        <dbReference type="Proteomes" id="UP000550501"/>
    </source>
</evidence>
<feature type="compositionally biased region" description="Polar residues" evidence="1">
    <location>
        <begin position="18"/>
        <end position="32"/>
    </location>
</feature>
<feature type="transmembrane region" description="Helical" evidence="2">
    <location>
        <begin position="88"/>
        <end position="109"/>
    </location>
</feature>
<gene>
    <name evidence="3" type="ORF">FHR72_002435</name>
</gene>
<evidence type="ECO:0000256" key="2">
    <source>
        <dbReference type="SAM" id="Phobius"/>
    </source>
</evidence>
<feature type="region of interest" description="Disordered" evidence="1">
    <location>
        <begin position="192"/>
        <end position="303"/>
    </location>
</feature>
<keyword evidence="2" id="KW-0812">Transmembrane</keyword>
<evidence type="ECO:0008006" key="5">
    <source>
        <dbReference type="Google" id="ProtNLM"/>
    </source>
</evidence>
<dbReference type="EMBL" id="JACHVU010000004">
    <property type="protein sequence ID" value="MBB2990962.1"/>
    <property type="molecule type" value="Genomic_DNA"/>
</dbReference>
<dbReference type="AlphaFoldDB" id="A0A839QCI2"/>
<keyword evidence="2" id="KW-0472">Membrane</keyword>
<feature type="compositionally biased region" description="Low complexity" evidence="1">
    <location>
        <begin position="192"/>
        <end position="221"/>
    </location>
</feature>
<feature type="compositionally biased region" description="Low complexity" evidence="1">
    <location>
        <begin position="252"/>
        <end position="262"/>
    </location>
</feature>
<organism evidence="3 4">
    <name type="scientific">Mycolicibacterium iranicum</name>
    <name type="common">Mycobacterium iranicum</name>
    <dbReference type="NCBI Taxonomy" id="912594"/>
    <lineage>
        <taxon>Bacteria</taxon>
        <taxon>Bacillati</taxon>
        <taxon>Actinomycetota</taxon>
        <taxon>Actinomycetes</taxon>
        <taxon>Mycobacteriales</taxon>
        <taxon>Mycobacteriaceae</taxon>
        <taxon>Mycolicibacterium</taxon>
    </lineage>
</organism>
<name>A0A839QCI2_MYCIR</name>
<dbReference type="InterPro" id="IPR035166">
    <property type="entry name" value="DUF5336"/>
</dbReference>
<sequence>MSYPQGAPGGSGFPPAQQPTTQFSAPTQQFSKVSDADPTADGPSKLPLYLSVGTAVLGLLVYLSSFGPQFVVSAADSAAAAQLGSMTVWTLVVVIAALVAALLAAVSLLPKQANYTAVAAVAAVVGFLIVLAVVISTPSNVSIDWGLYLVIAFSLLQAAVAVVVLLFDSGIITPPQPRPKYDQHQQYGQYPGAYYGQAPGQHGGPQHQQGPQQQRPGYPTPYGGGGYPGSGQTTGGFPGSGQTTGGFPAASPTGQPTGQQSGPPTPPTGFPTYGQPPASNSPTTQTPTQHQGPSSSQSGQSPS</sequence>
<feature type="region of interest" description="Disordered" evidence="1">
    <location>
        <begin position="1"/>
        <end position="39"/>
    </location>
</feature>
<comment type="caution">
    <text evidence="3">The sequence shown here is derived from an EMBL/GenBank/DDBJ whole genome shotgun (WGS) entry which is preliminary data.</text>
</comment>
<keyword evidence="2" id="KW-1133">Transmembrane helix</keyword>
<feature type="transmembrane region" description="Helical" evidence="2">
    <location>
        <begin position="115"/>
        <end position="135"/>
    </location>
</feature>
<feature type="compositionally biased region" description="Low complexity" evidence="1">
    <location>
        <begin position="270"/>
        <end position="303"/>
    </location>
</feature>
<proteinExistence type="predicted"/>
<dbReference type="Proteomes" id="UP000550501">
    <property type="component" value="Unassembled WGS sequence"/>
</dbReference>
<dbReference type="Pfam" id="PF17270">
    <property type="entry name" value="DUF5336"/>
    <property type="match status" value="1"/>
</dbReference>
<evidence type="ECO:0000313" key="3">
    <source>
        <dbReference type="EMBL" id="MBB2990962.1"/>
    </source>
</evidence>
<feature type="transmembrane region" description="Helical" evidence="2">
    <location>
        <begin position="48"/>
        <end position="67"/>
    </location>
</feature>
<dbReference type="RefSeq" id="WP_183468200.1">
    <property type="nucleotide sequence ID" value="NZ_JACHVU010000004.1"/>
</dbReference>
<protein>
    <recommendedName>
        <fullName evidence="5">34 kDa antigenic protein</fullName>
    </recommendedName>
</protein>
<evidence type="ECO:0000256" key="1">
    <source>
        <dbReference type="SAM" id="MobiDB-lite"/>
    </source>
</evidence>
<feature type="compositionally biased region" description="Gly residues" evidence="1">
    <location>
        <begin position="222"/>
        <end position="244"/>
    </location>
</feature>
<keyword evidence="4" id="KW-1185">Reference proteome</keyword>
<accession>A0A839QCI2</accession>